<name>A0AAU7CBG9_9BACT</name>
<feature type="signal peptide" evidence="1">
    <location>
        <begin position="1"/>
        <end position="22"/>
    </location>
</feature>
<sequence>MNSGSYSIGLLLALTANSVAFAAPRPLDLDAASAEVSSSYGKAEPEVQEFVMHTARSFGRSGLWLNENAYADLKPADREARVSYLVRLFDEPEYGRHLGSALAEASALKDPRLVPGLMKVAAYHVEGKDYDCRPKWMAIAALARQESPNAVPLLVSLVDHGNQNTRFWARAALVRMAKNDFKADKQAWNKWWVGQGHDAIDPALLKPYTPPVAEK</sequence>
<proteinExistence type="predicted"/>
<dbReference type="RefSeq" id="WP_406694799.1">
    <property type="nucleotide sequence ID" value="NZ_CP155447.1"/>
</dbReference>
<feature type="chain" id="PRO_5043817630" evidence="1">
    <location>
        <begin position="23"/>
        <end position="215"/>
    </location>
</feature>
<keyword evidence="1" id="KW-0732">Signal</keyword>
<dbReference type="SUPFAM" id="SSF48371">
    <property type="entry name" value="ARM repeat"/>
    <property type="match status" value="1"/>
</dbReference>
<dbReference type="AlphaFoldDB" id="A0AAU7CBG9"/>
<evidence type="ECO:0000313" key="2">
    <source>
        <dbReference type="EMBL" id="XBH02056.1"/>
    </source>
</evidence>
<accession>A0AAU7CBG9</accession>
<organism evidence="2">
    <name type="scientific">Singulisphaera sp. Ch08</name>
    <dbReference type="NCBI Taxonomy" id="3120278"/>
    <lineage>
        <taxon>Bacteria</taxon>
        <taxon>Pseudomonadati</taxon>
        <taxon>Planctomycetota</taxon>
        <taxon>Planctomycetia</taxon>
        <taxon>Isosphaerales</taxon>
        <taxon>Isosphaeraceae</taxon>
        <taxon>Singulisphaera</taxon>
    </lineage>
</organism>
<reference evidence="2" key="1">
    <citation type="submission" date="2024-05" db="EMBL/GenBank/DDBJ databases">
        <title>Planctomycetes of the genus Singulisphaera possess chitinolytic capabilities.</title>
        <authorList>
            <person name="Ivanova A."/>
        </authorList>
    </citation>
    <scope>NUCLEOTIDE SEQUENCE</scope>
    <source>
        <strain evidence="2">Ch08T</strain>
    </source>
</reference>
<gene>
    <name evidence="2" type="ORF">V5E97_27520</name>
</gene>
<dbReference type="EMBL" id="CP155447">
    <property type="protein sequence ID" value="XBH02056.1"/>
    <property type="molecule type" value="Genomic_DNA"/>
</dbReference>
<dbReference type="InterPro" id="IPR011989">
    <property type="entry name" value="ARM-like"/>
</dbReference>
<protein>
    <submittedName>
        <fullName evidence="2">HEAT repeat domain-containing protein</fullName>
    </submittedName>
</protein>
<dbReference type="InterPro" id="IPR016024">
    <property type="entry name" value="ARM-type_fold"/>
</dbReference>
<dbReference type="Gene3D" id="1.25.10.10">
    <property type="entry name" value="Leucine-rich Repeat Variant"/>
    <property type="match status" value="1"/>
</dbReference>
<evidence type="ECO:0000256" key="1">
    <source>
        <dbReference type="SAM" id="SignalP"/>
    </source>
</evidence>